<sequence length="418" mass="45087">MSTQPATHTPQPTNRPRVLVSGGGIGGNAVALQLLRYGMPVTVLERAAAVRPGGQAVDLRGPSREVAERMGLMPGIRAHQLDERGMLHVDADSKELLRMPADLFDGKGGVAEIEITRGDLNQVLLDAIDAAGGCDYRYGEWIETLAQDDDGVQVTFASGTTERFDLVIGADGLHSATRRLVFGPEEQFSTYLGGYMSFFTMPTPAGIEPHWFTMHSLPGATGLGMRPDADPSTAKALVVIRAEADPALRRNVSAQQQLIRERLAGGGWTAPAIIAAMSEAEDFYFDELARIDMPSWIEGRVALLGDAGYCGSPLTGQGTAMALVGAYVLAGEIAAHRDEPRRALESYQRVLRPFVALAQELQPGGLRAMTPKTRFGIRAGLLVSKLMTARIMKPLMMKMLSKTETYDLPEYPATTPAH</sequence>
<gene>
    <name evidence="2" type="ORF">NCTC10797_04648</name>
</gene>
<dbReference type="EMBL" id="LR215973">
    <property type="protein sequence ID" value="VFB00841.1"/>
    <property type="molecule type" value="Genomic_DNA"/>
</dbReference>
<dbReference type="GO" id="GO:0071949">
    <property type="term" value="F:FAD binding"/>
    <property type="evidence" value="ECO:0007669"/>
    <property type="project" value="InterPro"/>
</dbReference>
<dbReference type="InterPro" id="IPR002938">
    <property type="entry name" value="FAD-bd"/>
</dbReference>
<dbReference type="PANTHER" id="PTHR46865:SF2">
    <property type="entry name" value="MONOOXYGENASE"/>
    <property type="match status" value="1"/>
</dbReference>
<dbReference type="InterPro" id="IPR051704">
    <property type="entry name" value="FAD_aromatic-hydroxylase"/>
</dbReference>
<keyword evidence="2" id="KW-0560">Oxidoreductase</keyword>
<evidence type="ECO:0000313" key="2">
    <source>
        <dbReference type="EMBL" id="VFB00841.1"/>
    </source>
</evidence>
<dbReference type="AlphaFoldDB" id="A0A4U8W3U9"/>
<name>A0A4U8W3U9_9NOCA</name>
<dbReference type="Proteomes" id="UP000290439">
    <property type="component" value="Chromosome"/>
</dbReference>
<dbReference type="Gene3D" id="3.50.50.60">
    <property type="entry name" value="FAD/NAD(P)-binding domain"/>
    <property type="match status" value="1"/>
</dbReference>
<dbReference type="Gene3D" id="3.30.9.10">
    <property type="entry name" value="D-Amino Acid Oxidase, subunit A, domain 2"/>
    <property type="match status" value="1"/>
</dbReference>
<evidence type="ECO:0000313" key="3">
    <source>
        <dbReference type="Proteomes" id="UP000290439"/>
    </source>
</evidence>
<keyword evidence="2" id="KW-0503">Monooxygenase</keyword>
<organism evidence="2 3">
    <name type="scientific">Nocardia cyriacigeorgica</name>
    <dbReference type="NCBI Taxonomy" id="135487"/>
    <lineage>
        <taxon>Bacteria</taxon>
        <taxon>Bacillati</taxon>
        <taxon>Actinomycetota</taxon>
        <taxon>Actinomycetes</taxon>
        <taxon>Mycobacteriales</taxon>
        <taxon>Nocardiaceae</taxon>
        <taxon>Nocardia</taxon>
    </lineage>
</organism>
<dbReference type="EC" id="1.14.13.114" evidence="2"/>
<accession>A0A4U8W3U9</accession>
<feature type="domain" description="FAD-binding" evidence="1">
    <location>
        <begin position="17"/>
        <end position="356"/>
    </location>
</feature>
<dbReference type="SUPFAM" id="SSF51905">
    <property type="entry name" value="FAD/NAD(P)-binding domain"/>
    <property type="match status" value="1"/>
</dbReference>
<dbReference type="InterPro" id="IPR036188">
    <property type="entry name" value="FAD/NAD-bd_sf"/>
</dbReference>
<dbReference type="PRINTS" id="PR00420">
    <property type="entry name" value="RNGMNOXGNASE"/>
</dbReference>
<evidence type="ECO:0000259" key="1">
    <source>
        <dbReference type="Pfam" id="PF01494"/>
    </source>
</evidence>
<dbReference type="Pfam" id="PF01494">
    <property type="entry name" value="FAD_binding_3"/>
    <property type="match status" value="1"/>
</dbReference>
<reference evidence="2 3" key="1">
    <citation type="submission" date="2019-02" db="EMBL/GenBank/DDBJ databases">
        <authorList>
            <consortium name="Pathogen Informatics"/>
        </authorList>
    </citation>
    <scope>NUCLEOTIDE SEQUENCE [LARGE SCALE GENOMIC DNA]</scope>
    <source>
        <strain evidence="2 3">3012STDY6756504</strain>
    </source>
</reference>
<dbReference type="GO" id="GO:0043731">
    <property type="term" value="F:6-hydroxynicotinate 3-monooxygenase activity"/>
    <property type="evidence" value="ECO:0007669"/>
    <property type="project" value="UniProtKB-EC"/>
</dbReference>
<dbReference type="RefSeq" id="WP_130918581.1">
    <property type="nucleotide sequence ID" value="NZ_LR215973.1"/>
</dbReference>
<dbReference type="PANTHER" id="PTHR46865">
    <property type="entry name" value="OXIDOREDUCTASE-RELATED"/>
    <property type="match status" value="1"/>
</dbReference>
<proteinExistence type="predicted"/>
<protein>
    <submittedName>
        <fullName evidence="2">6-hydroxynicotinate 3-monooxygenase</fullName>
        <ecNumber evidence="2">1.14.13.114</ecNumber>
    </submittedName>
</protein>